<keyword evidence="3" id="KW-1185">Reference proteome</keyword>
<proteinExistence type="predicted"/>
<reference evidence="2 3" key="1">
    <citation type="journal article" date="2016" name="G3 (Bethesda)">
        <title>First Draft Assembly and Annotation of the Genome of a California Endemic Oak Quercus lobata Nee (Fagaceae).</title>
        <authorList>
            <person name="Sork V.L."/>
            <person name="Fitz-Gibbon S.T."/>
            <person name="Puiu D."/>
            <person name="Crepeau M."/>
            <person name="Gugger P.F."/>
            <person name="Sherman R."/>
            <person name="Stevens K."/>
            <person name="Langley C.H."/>
            <person name="Pellegrini M."/>
            <person name="Salzberg S.L."/>
        </authorList>
    </citation>
    <scope>NUCLEOTIDE SEQUENCE [LARGE SCALE GENOMIC DNA]</scope>
    <source>
        <strain evidence="2 3">cv. SW786</strain>
    </source>
</reference>
<dbReference type="Gramene" id="QL05p076321:mrna">
    <property type="protein sequence ID" value="QL05p076321:mrna"/>
    <property type="gene ID" value="QL05p076321"/>
</dbReference>
<dbReference type="EnsemblPlants" id="QL05p076321:mrna">
    <property type="protein sequence ID" value="QL05p076321:mrna"/>
    <property type="gene ID" value="QL05p076321"/>
</dbReference>
<feature type="domain" description="Reverse transcriptase zinc-binding" evidence="1">
    <location>
        <begin position="8"/>
        <end position="103"/>
    </location>
</feature>
<dbReference type="EMBL" id="LRBV02000005">
    <property type="status" value="NOT_ANNOTATED_CDS"/>
    <property type="molecule type" value="Genomic_DNA"/>
</dbReference>
<organism evidence="2 3">
    <name type="scientific">Quercus lobata</name>
    <name type="common">Valley oak</name>
    <dbReference type="NCBI Taxonomy" id="97700"/>
    <lineage>
        <taxon>Eukaryota</taxon>
        <taxon>Viridiplantae</taxon>
        <taxon>Streptophyta</taxon>
        <taxon>Embryophyta</taxon>
        <taxon>Tracheophyta</taxon>
        <taxon>Spermatophyta</taxon>
        <taxon>Magnoliopsida</taxon>
        <taxon>eudicotyledons</taxon>
        <taxon>Gunneridae</taxon>
        <taxon>Pentapetalae</taxon>
        <taxon>rosids</taxon>
        <taxon>fabids</taxon>
        <taxon>Fagales</taxon>
        <taxon>Fagaceae</taxon>
        <taxon>Quercus</taxon>
    </lineage>
</organism>
<reference evidence="2" key="2">
    <citation type="submission" date="2021-01" db="UniProtKB">
        <authorList>
            <consortium name="EnsemblPlants"/>
        </authorList>
    </citation>
    <scope>IDENTIFICATION</scope>
</reference>
<evidence type="ECO:0000313" key="2">
    <source>
        <dbReference type="EnsemblPlants" id="QL05p076321:mrna"/>
    </source>
</evidence>
<dbReference type="Pfam" id="PF13966">
    <property type="entry name" value="zf-RVT"/>
    <property type="match status" value="1"/>
</dbReference>
<sequence>MATPNGCYSTKSAYHLLSNEVAKKIPGPSNTSAHKKFWLDIWQLKVPNKIRHFIWRAANESLPTKKNLLQRNITANALYDHCSSETEDTIHAIWGCAEVKSVWWELERCRPLLAETLVCFRDLNAQRVGITTVTLGRIYSDAVDRLHEFQMAQDYSVQQVVAHPTHWLPPPPNQYKANSDGAIFKDSGTAGLGVVVRESEGMVIAALSERIALPPMVEDVEPLNSGYRMSSSRETLRSFTSTLYWTHPAWPPLVIYH</sequence>
<name>A0A7N2R5L3_QUELO</name>
<dbReference type="AlphaFoldDB" id="A0A7N2R5L3"/>
<protein>
    <recommendedName>
        <fullName evidence="1">Reverse transcriptase zinc-binding domain-containing protein</fullName>
    </recommendedName>
</protein>
<dbReference type="InParanoid" id="A0A7N2R5L3"/>
<dbReference type="OMA" id="DTIHAIW"/>
<evidence type="ECO:0000313" key="3">
    <source>
        <dbReference type="Proteomes" id="UP000594261"/>
    </source>
</evidence>
<evidence type="ECO:0000259" key="1">
    <source>
        <dbReference type="Pfam" id="PF13966"/>
    </source>
</evidence>
<dbReference type="Proteomes" id="UP000594261">
    <property type="component" value="Chromosome 5"/>
</dbReference>
<accession>A0A7N2R5L3</accession>
<dbReference type="InterPro" id="IPR026960">
    <property type="entry name" value="RVT-Znf"/>
</dbReference>